<feature type="compositionally biased region" description="Polar residues" evidence="1">
    <location>
        <begin position="63"/>
        <end position="89"/>
    </location>
</feature>
<accession>A0ABP9ZCU0</accession>
<protein>
    <submittedName>
        <fullName evidence="2">Uncharacterized protein</fullName>
    </submittedName>
</protein>
<name>A0ABP9ZCU0_9FUNG</name>
<keyword evidence="3" id="KW-1185">Reference proteome</keyword>
<sequence length="199" mass="22196">MFQDTIILLQRNCAGPDCEEVFEYWQELKRQVKQARKQTHVNRLSRQQRAKQGEARHVDVNLNYGQPRNGGINSRQQQQQSLPAGSTLTEQDHWPTLGEYNTSGRFSSANESETGIVSRQAAALDGIADVFKNSNTYVNPNIKSETVRTWNQKKNSVESPRVLVVNAPNGKKAANQKETGVWDKVASAALDAGAVLPNY</sequence>
<evidence type="ECO:0000256" key="1">
    <source>
        <dbReference type="SAM" id="MobiDB-lite"/>
    </source>
</evidence>
<evidence type="ECO:0000313" key="2">
    <source>
        <dbReference type="EMBL" id="GAA5816922.1"/>
    </source>
</evidence>
<feature type="region of interest" description="Disordered" evidence="1">
    <location>
        <begin position="62"/>
        <end position="95"/>
    </location>
</feature>
<organism evidence="2 3">
    <name type="scientific">Mucor flavus</name>
    <dbReference type="NCBI Taxonomy" id="439312"/>
    <lineage>
        <taxon>Eukaryota</taxon>
        <taxon>Fungi</taxon>
        <taxon>Fungi incertae sedis</taxon>
        <taxon>Mucoromycota</taxon>
        <taxon>Mucoromycotina</taxon>
        <taxon>Mucoromycetes</taxon>
        <taxon>Mucorales</taxon>
        <taxon>Mucorineae</taxon>
        <taxon>Mucoraceae</taxon>
        <taxon>Mucor</taxon>
    </lineage>
</organism>
<dbReference type="Proteomes" id="UP001473302">
    <property type="component" value="Unassembled WGS sequence"/>
</dbReference>
<evidence type="ECO:0000313" key="3">
    <source>
        <dbReference type="Proteomes" id="UP001473302"/>
    </source>
</evidence>
<comment type="caution">
    <text evidence="2">The sequence shown here is derived from an EMBL/GenBank/DDBJ whole genome shotgun (WGS) entry which is preliminary data.</text>
</comment>
<proteinExistence type="predicted"/>
<reference evidence="2 3" key="1">
    <citation type="submission" date="2024-04" db="EMBL/GenBank/DDBJ databases">
        <title>genome sequences of Mucor flavus KT1a and Helicostylum pulchrum KT1b strains isolated from the surface of a dry-aged beef.</title>
        <authorList>
            <person name="Toyotome T."/>
            <person name="Hosono M."/>
            <person name="Torimaru M."/>
            <person name="Fukuda K."/>
            <person name="Mikami N."/>
        </authorList>
    </citation>
    <scope>NUCLEOTIDE SEQUENCE [LARGE SCALE GENOMIC DNA]</scope>
    <source>
        <strain evidence="2 3">KT1a</strain>
    </source>
</reference>
<dbReference type="EMBL" id="BAABUK010000036">
    <property type="protein sequence ID" value="GAA5816922.1"/>
    <property type="molecule type" value="Genomic_DNA"/>
</dbReference>
<gene>
    <name evidence="2" type="ORF">MFLAVUS_010457</name>
</gene>